<dbReference type="GO" id="GO:0048259">
    <property type="term" value="P:regulation of receptor-mediated endocytosis"/>
    <property type="evidence" value="ECO:0007669"/>
    <property type="project" value="TreeGrafter"/>
</dbReference>
<dbReference type="SUPFAM" id="SSF47045">
    <property type="entry name" value="RAP domain-like"/>
    <property type="match status" value="3"/>
</dbReference>
<dbReference type="InterPro" id="IPR010483">
    <property type="entry name" value="Alpha_2_MRAP_C"/>
</dbReference>
<evidence type="ECO:0000313" key="2">
    <source>
        <dbReference type="Proteomes" id="UP000749559"/>
    </source>
</evidence>
<dbReference type="InterPro" id="IPR009066">
    <property type="entry name" value="MG_RAP_rcpt_1"/>
</dbReference>
<gene>
    <name evidence="1" type="ORF">OFUS_LOCUS14725</name>
</gene>
<evidence type="ECO:0000313" key="1">
    <source>
        <dbReference type="EMBL" id="CAH1789351.1"/>
    </source>
</evidence>
<dbReference type="GO" id="GO:0050750">
    <property type="term" value="F:low-density lipoprotein particle receptor binding"/>
    <property type="evidence" value="ECO:0007669"/>
    <property type="project" value="InterPro"/>
</dbReference>
<name>A0A8J1TT20_OWEFU</name>
<dbReference type="EMBL" id="CAIIXF020000007">
    <property type="protein sequence ID" value="CAH1789351.1"/>
    <property type="molecule type" value="Genomic_DNA"/>
</dbReference>
<comment type="caution">
    <text evidence="1">The sequence shown here is derived from an EMBL/GenBank/DDBJ whole genome shotgun (WGS) entry which is preliminary data.</text>
</comment>
<dbReference type="PANTHER" id="PTHR16560">
    <property type="entry name" value="ALPHA-2-MACROGLOBULIN RECEPTOR-ASSOCIATED PROTEIN"/>
    <property type="match status" value="1"/>
</dbReference>
<dbReference type="InterPro" id="IPR037999">
    <property type="entry name" value="RAP_D3"/>
</dbReference>
<dbReference type="Pfam" id="PF06400">
    <property type="entry name" value="Alpha-2-MRAP_N"/>
    <property type="match status" value="1"/>
</dbReference>
<dbReference type="PANTHER" id="PTHR16560:SF2">
    <property type="entry name" value="ALPHA-2-MACROGLOBULIN RECEPTOR-ASSOCIATED PROTEIN"/>
    <property type="match status" value="1"/>
</dbReference>
<proteinExistence type="predicted"/>
<dbReference type="OrthoDB" id="5817428at2759"/>
<protein>
    <submittedName>
        <fullName evidence="1">Uncharacterized protein</fullName>
    </submittedName>
</protein>
<organism evidence="1 2">
    <name type="scientific">Owenia fusiformis</name>
    <name type="common">Polychaete worm</name>
    <dbReference type="NCBI Taxonomy" id="6347"/>
    <lineage>
        <taxon>Eukaryota</taxon>
        <taxon>Metazoa</taxon>
        <taxon>Spiralia</taxon>
        <taxon>Lophotrochozoa</taxon>
        <taxon>Annelida</taxon>
        <taxon>Polychaeta</taxon>
        <taxon>Sedentaria</taxon>
        <taxon>Canalipalpata</taxon>
        <taxon>Sabellida</taxon>
        <taxon>Oweniida</taxon>
        <taxon>Oweniidae</taxon>
        <taxon>Owenia</taxon>
    </lineage>
</organism>
<keyword evidence="2" id="KW-1185">Reference proteome</keyword>
<dbReference type="GO" id="GO:0008201">
    <property type="term" value="F:heparin binding"/>
    <property type="evidence" value="ECO:0007669"/>
    <property type="project" value="InterPro"/>
</dbReference>
<dbReference type="GO" id="GO:0048019">
    <property type="term" value="F:receptor antagonist activity"/>
    <property type="evidence" value="ECO:0007669"/>
    <property type="project" value="InterPro"/>
</dbReference>
<dbReference type="GO" id="GO:0005783">
    <property type="term" value="C:endoplasmic reticulum"/>
    <property type="evidence" value="ECO:0007669"/>
    <property type="project" value="InterPro"/>
</dbReference>
<dbReference type="AlphaFoldDB" id="A0A8J1TT20"/>
<dbReference type="InterPro" id="IPR036744">
    <property type="entry name" value="RAP_sf"/>
</dbReference>
<dbReference type="Pfam" id="PF06401">
    <property type="entry name" value="Alpha-2-MRAP_C"/>
    <property type="match status" value="1"/>
</dbReference>
<sequence length="352" mass="41487">MDAEKLKVLVGVFLIFLPLISSQSKYSKEKNEPKDKYKMETPFRMNKINLVWQKARKRIAANRVTDLYADLKFQDSMELDAKRKMAEGLDPDGAYENTVRRKFFGILDRYNLRELGDDSDPVAREVNEIHKPDEDIDVKLANMDPKIRKLMKQAELAGLDDEEMSDLKTELDHHQLRVDEYNVLKNEIDIMDGLDTNSIEDLKDVDTDWKYAEKRRKKLKEDHHSVKEGYERLELMAKKMASGTSNELEFTEPKVYDLWVTALKGNFSVQELESLKKELHHFEHKLKKHEYIKNEVLLSEASLRQSGQKLDGDSPEKHENLIKKEKDYQYKVKKYHTDLRTRIDKMLRHSEL</sequence>
<dbReference type="InterPro" id="IPR038003">
    <property type="entry name" value="A2-macroglobuin_RAP"/>
</dbReference>
<dbReference type="Proteomes" id="UP000749559">
    <property type="component" value="Unassembled WGS sequence"/>
</dbReference>
<accession>A0A8J1TT20</accession>
<dbReference type="Gene3D" id="1.20.81.10">
    <property type="entry name" value="RAP domain"/>
    <property type="match status" value="3"/>
</dbReference>
<dbReference type="CDD" id="cd14808">
    <property type="entry name" value="RAP_D3"/>
    <property type="match status" value="1"/>
</dbReference>
<reference evidence="1" key="1">
    <citation type="submission" date="2022-03" db="EMBL/GenBank/DDBJ databases">
        <authorList>
            <person name="Martin C."/>
        </authorList>
    </citation>
    <scope>NUCLEOTIDE SEQUENCE</scope>
</reference>